<gene>
    <name evidence="2" type="ORF">HGMM_F50F04C27</name>
</gene>
<dbReference type="SUPFAM" id="SSF53167">
    <property type="entry name" value="Purine and uridine phosphorylases"/>
    <property type="match status" value="1"/>
</dbReference>
<reference evidence="2" key="1">
    <citation type="journal article" date="2005" name="Environ. Microbiol.">
        <title>Genetic and functional properties of uncultivated thermophilic crenarchaeotes from a subsurface gold mine as revealed by analysis of genome fragments.</title>
        <authorList>
            <person name="Nunoura T."/>
            <person name="Hirayama H."/>
            <person name="Takami H."/>
            <person name="Oida H."/>
            <person name="Nishi S."/>
            <person name="Shimamura S."/>
            <person name="Suzuki Y."/>
            <person name="Inagaki F."/>
            <person name="Takai K."/>
            <person name="Nealson K.H."/>
            <person name="Horikoshi K."/>
        </authorList>
    </citation>
    <scope>NUCLEOTIDE SEQUENCE</scope>
</reference>
<sequence length="192" mass="21249">MPFPLLVSGVGVAATLAALWEAFGTGRPQGILALGIAGSYKPDILPGEAVWVQSERLADTGRRYRRKFIPTPPHLRGDFPLAWEGTSPPAWLPLPAVEGLTIQSVSGSPHEARFWQRNYPNAAIETQENAAFFLFAWRHRLPLVSVRIISNRVGSPKWYKDLALQNLHTFAQRYVAPLCEWILEGAASPSPK</sequence>
<feature type="domain" description="Nucleoside phosphorylase" evidence="1">
    <location>
        <begin position="6"/>
        <end position="155"/>
    </location>
</feature>
<dbReference type="Gene3D" id="3.40.50.1580">
    <property type="entry name" value="Nucleoside phosphorylase domain"/>
    <property type="match status" value="1"/>
</dbReference>
<organism evidence="2">
    <name type="scientific">uncultured Bacteroidota bacterium</name>
    <dbReference type="NCBI Taxonomy" id="152509"/>
    <lineage>
        <taxon>Bacteria</taxon>
        <taxon>Pseudomonadati</taxon>
        <taxon>Bacteroidota</taxon>
        <taxon>environmental samples</taxon>
    </lineage>
</organism>
<dbReference type="GO" id="GO:0003824">
    <property type="term" value="F:catalytic activity"/>
    <property type="evidence" value="ECO:0007669"/>
    <property type="project" value="InterPro"/>
</dbReference>
<dbReference type="InterPro" id="IPR000845">
    <property type="entry name" value="Nucleoside_phosphorylase_d"/>
</dbReference>
<evidence type="ECO:0000313" key="2">
    <source>
        <dbReference type="EMBL" id="BAL57464.1"/>
    </source>
</evidence>
<dbReference type="AlphaFoldDB" id="H5SMS8"/>
<dbReference type="GO" id="GO:0009116">
    <property type="term" value="P:nucleoside metabolic process"/>
    <property type="evidence" value="ECO:0007669"/>
    <property type="project" value="InterPro"/>
</dbReference>
<dbReference type="EMBL" id="AP011776">
    <property type="protein sequence ID" value="BAL57464.1"/>
    <property type="molecule type" value="Genomic_DNA"/>
</dbReference>
<dbReference type="Pfam" id="PF01048">
    <property type="entry name" value="PNP_UDP_1"/>
    <property type="match status" value="1"/>
</dbReference>
<reference evidence="2" key="2">
    <citation type="journal article" date="2012" name="PLoS ONE">
        <title>A Deeply Branching Thermophilic Bacterium with an Ancient Acetyl-CoA Pathway Dominates a Subsurface Ecosystem.</title>
        <authorList>
            <person name="Takami H."/>
            <person name="Noguchi H."/>
            <person name="Takaki Y."/>
            <person name="Uchiyama I."/>
            <person name="Toyoda A."/>
            <person name="Nishi S."/>
            <person name="Chee G.-J."/>
            <person name="Arai W."/>
            <person name="Nunoura T."/>
            <person name="Itoh T."/>
            <person name="Hattori M."/>
            <person name="Takai K."/>
        </authorList>
    </citation>
    <scope>NUCLEOTIDE SEQUENCE</scope>
</reference>
<proteinExistence type="predicted"/>
<evidence type="ECO:0000259" key="1">
    <source>
        <dbReference type="Pfam" id="PF01048"/>
    </source>
</evidence>
<accession>H5SMS8</accession>
<name>H5SMS8_9BACT</name>
<dbReference type="InterPro" id="IPR035994">
    <property type="entry name" value="Nucleoside_phosphorylase_sf"/>
</dbReference>
<protein>
    <submittedName>
        <fullName evidence="2">Hypothetical conserved protein</fullName>
    </submittedName>
</protein>